<dbReference type="RefSeq" id="XP_002840742.1">
    <property type="nucleotide sequence ID" value="XM_002840696.1"/>
</dbReference>
<gene>
    <name evidence="3" type="ORF">GSTUM_00009428001</name>
</gene>
<dbReference type="InterPro" id="IPR019154">
    <property type="entry name" value="Arb2-like_domain"/>
</dbReference>
<evidence type="ECO:0000259" key="2">
    <source>
        <dbReference type="Pfam" id="PF09757"/>
    </source>
</evidence>
<reference evidence="3 4" key="1">
    <citation type="journal article" date="2010" name="Nature">
        <title>Perigord black truffle genome uncovers evolutionary origins and mechanisms of symbiosis.</title>
        <authorList>
            <person name="Martin F."/>
            <person name="Kohler A."/>
            <person name="Murat C."/>
            <person name="Balestrini R."/>
            <person name="Coutinho P.M."/>
            <person name="Jaillon O."/>
            <person name="Montanini B."/>
            <person name="Morin E."/>
            <person name="Noel B."/>
            <person name="Percudani R."/>
            <person name="Porcel B."/>
            <person name="Rubini A."/>
            <person name="Amicucci A."/>
            <person name="Amselem J."/>
            <person name="Anthouard V."/>
            <person name="Arcioni S."/>
            <person name="Artiguenave F."/>
            <person name="Aury J.M."/>
            <person name="Ballario P."/>
            <person name="Bolchi A."/>
            <person name="Brenna A."/>
            <person name="Brun A."/>
            <person name="Buee M."/>
            <person name="Cantarel B."/>
            <person name="Chevalier G."/>
            <person name="Couloux A."/>
            <person name="Da Silva C."/>
            <person name="Denoeud F."/>
            <person name="Duplessis S."/>
            <person name="Ghignone S."/>
            <person name="Hilselberger B."/>
            <person name="Iotti M."/>
            <person name="Marcais B."/>
            <person name="Mello A."/>
            <person name="Miranda M."/>
            <person name="Pacioni G."/>
            <person name="Quesneville H."/>
            <person name="Riccioni C."/>
            <person name="Ruotolo R."/>
            <person name="Splivallo R."/>
            <person name="Stocchi V."/>
            <person name="Tisserant E."/>
            <person name="Viscomi A.R."/>
            <person name="Zambonelli A."/>
            <person name="Zampieri E."/>
            <person name="Henrissat B."/>
            <person name="Lebrun M.H."/>
            <person name="Paolocci F."/>
            <person name="Bonfante P."/>
            <person name="Ottonello S."/>
            <person name="Wincker P."/>
        </authorList>
    </citation>
    <scope>NUCLEOTIDE SEQUENCE [LARGE SCALE GENOMIC DNA]</scope>
    <source>
        <strain evidence="3 4">Mel28</strain>
    </source>
</reference>
<organism evidence="3 4">
    <name type="scientific">Tuber melanosporum (strain Mel28)</name>
    <name type="common">Perigord black truffle</name>
    <dbReference type="NCBI Taxonomy" id="656061"/>
    <lineage>
        <taxon>Eukaryota</taxon>
        <taxon>Fungi</taxon>
        <taxon>Dikarya</taxon>
        <taxon>Ascomycota</taxon>
        <taxon>Pezizomycotina</taxon>
        <taxon>Pezizomycetes</taxon>
        <taxon>Pezizales</taxon>
        <taxon>Tuberaceae</taxon>
        <taxon>Tuber</taxon>
    </lineage>
</organism>
<evidence type="ECO:0000313" key="4">
    <source>
        <dbReference type="Proteomes" id="UP000006911"/>
    </source>
</evidence>
<keyword evidence="4" id="KW-1185">Reference proteome</keyword>
<dbReference type="HOGENOM" id="CLU_2225121_0_0_1"/>
<feature type="domain" description="Arb2-like" evidence="2">
    <location>
        <begin position="11"/>
        <end position="74"/>
    </location>
</feature>
<protein>
    <submittedName>
        <fullName evidence="3">(Perigord truffle) hypothetical protein</fullName>
    </submittedName>
</protein>
<dbReference type="Proteomes" id="UP000006911">
    <property type="component" value="Unassembled WGS sequence"/>
</dbReference>
<dbReference type="Pfam" id="PF09757">
    <property type="entry name" value="Arb2-like"/>
    <property type="match status" value="1"/>
</dbReference>
<dbReference type="InParanoid" id="D5GK90"/>
<evidence type="ECO:0000256" key="1">
    <source>
        <dbReference type="SAM" id="MobiDB-lite"/>
    </source>
</evidence>
<evidence type="ECO:0000313" key="3">
    <source>
        <dbReference type="EMBL" id="CAZ84933.1"/>
    </source>
</evidence>
<feature type="region of interest" description="Disordered" evidence="1">
    <location>
        <begin position="78"/>
        <end position="106"/>
    </location>
</feature>
<dbReference type="STRING" id="656061.D5GK90"/>
<dbReference type="KEGG" id="tml:GSTUM_00009428001"/>
<name>D5GK90_TUBMM</name>
<accession>D5GK90</accession>
<dbReference type="ESTHER" id="9pezi-a0a292py12">
    <property type="family name" value="Arb2_domain"/>
</dbReference>
<proteinExistence type="predicted"/>
<dbReference type="AlphaFoldDB" id="D5GK90"/>
<dbReference type="GeneID" id="9184862"/>
<dbReference type="EMBL" id="FN430337">
    <property type="protein sequence ID" value="CAZ84933.1"/>
    <property type="molecule type" value="Genomic_DNA"/>
</dbReference>
<sequence>MQSILYGGVKDQELTEWYFNTSLLFVGSDHLYWDGNKSRRKKYGNCKLTGGDVISTVMLNSQKEAASFMLSKITVKATENDGNNGHNDNKNGEEEEGEIIEGQIAA</sequence>